<dbReference type="VEuPathDB" id="AmoebaDB:NfTy_030390"/>
<dbReference type="Proteomes" id="UP000444721">
    <property type="component" value="Unassembled WGS sequence"/>
</dbReference>
<evidence type="ECO:0000313" key="3">
    <source>
        <dbReference type="EMBL" id="KAF0979628.1"/>
    </source>
</evidence>
<protein>
    <recommendedName>
        <fullName evidence="5">SMP-30/Gluconolactonase/LRE-like region domain-containing protein</fullName>
    </recommendedName>
</protein>
<sequence>MTCGDYCLYKYDLATVLQPRKDNKRGGKHPFLWKTGKLKEEGNDRAQSLVIKYDSESEDGNLIYYCDSGHGKIKVLRAWDGVLLRVISQMPCVRNSLDSSTELFVKFVAPCGIDMRHDGQNNEFVVSDMGANMIYFIREIGDDWIVTKSLPKGLGDSENIQRFEYPTGLCIDKKSGNVIICDYLNGVMQILDKNGNFIKTFGSLRKSLALLSNNEFFYHTGVCINETEGELIIVDSYNQRILIFQ</sequence>
<dbReference type="InterPro" id="IPR011042">
    <property type="entry name" value="6-blade_b-propeller_TolB-like"/>
</dbReference>
<dbReference type="RefSeq" id="XP_044564341.1">
    <property type="nucleotide sequence ID" value="XM_044703536.1"/>
</dbReference>
<gene>
    <name evidence="3" type="ORF">FDP41_001296</name>
</gene>
<dbReference type="VEuPathDB" id="AmoebaDB:FDP41_001296"/>
<dbReference type="VEuPathDB" id="AmoebaDB:NF0082170"/>
<dbReference type="PROSITE" id="PS51125">
    <property type="entry name" value="NHL"/>
    <property type="match status" value="1"/>
</dbReference>
<evidence type="ECO:0008006" key="5">
    <source>
        <dbReference type="Google" id="ProtNLM"/>
    </source>
</evidence>
<dbReference type="EMBL" id="VFQX01000023">
    <property type="protein sequence ID" value="KAF0979628.1"/>
    <property type="molecule type" value="Genomic_DNA"/>
</dbReference>
<comment type="caution">
    <text evidence="3">The sequence shown here is derived from an EMBL/GenBank/DDBJ whole genome shotgun (WGS) entry which is preliminary data.</text>
</comment>
<organism evidence="3 4">
    <name type="scientific">Naegleria fowleri</name>
    <name type="common">Brain eating amoeba</name>
    <dbReference type="NCBI Taxonomy" id="5763"/>
    <lineage>
        <taxon>Eukaryota</taxon>
        <taxon>Discoba</taxon>
        <taxon>Heterolobosea</taxon>
        <taxon>Tetramitia</taxon>
        <taxon>Eutetramitia</taxon>
        <taxon>Vahlkampfiidae</taxon>
        <taxon>Naegleria</taxon>
    </lineage>
</organism>
<dbReference type="AlphaFoldDB" id="A0A6A5C180"/>
<keyword evidence="4" id="KW-1185">Reference proteome</keyword>
<dbReference type="GeneID" id="68108514"/>
<dbReference type="Gene3D" id="2.120.10.30">
    <property type="entry name" value="TolB, C-terminal domain"/>
    <property type="match status" value="1"/>
</dbReference>
<dbReference type="OrthoDB" id="654191at2759"/>
<keyword evidence="1" id="KW-0677">Repeat</keyword>
<dbReference type="InterPro" id="IPR001258">
    <property type="entry name" value="NHL_repeat"/>
</dbReference>
<evidence type="ECO:0000256" key="2">
    <source>
        <dbReference type="PROSITE-ProRule" id="PRU00504"/>
    </source>
</evidence>
<name>A0A6A5C180_NAEFO</name>
<feature type="repeat" description="NHL" evidence="2">
    <location>
        <begin position="163"/>
        <end position="194"/>
    </location>
</feature>
<proteinExistence type="predicted"/>
<dbReference type="PANTHER" id="PTHR24104">
    <property type="entry name" value="E3 UBIQUITIN-PROTEIN LIGASE NHLRC1-RELATED"/>
    <property type="match status" value="1"/>
</dbReference>
<accession>A0A6A5C180</accession>
<dbReference type="InterPro" id="IPR050952">
    <property type="entry name" value="TRIM-NHL_E3_ligases"/>
</dbReference>
<dbReference type="Pfam" id="PF01436">
    <property type="entry name" value="NHL"/>
    <property type="match status" value="1"/>
</dbReference>
<evidence type="ECO:0000313" key="4">
    <source>
        <dbReference type="Proteomes" id="UP000444721"/>
    </source>
</evidence>
<reference evidence="3 4" key="1">
    <citation type="journal article" date="2019" name="Sci. Rep.">
        <title>Nanopore sequencing improves the draft genome of the human pathogenic amoeba Naegleria fowleri.</title>
        <authorList>
            <person name="Liechti N."/>
            <person name="Schurch N."/>
            <person name="Bruggmann R."/>
            <person name="Wittwer M."/>
        </authorList>
    </citation>
    <scope>NUCLEOTIDE SEQUENCE [LARGE SCALE GENOMIC DNA]</scope>
    <source>
        <strain evidence="3 4">ATCC 30894</strain>
    </source>
</reference>
<dbReference type="SUPFAM" id="SSF101898">
    <property type="entry name" value="NHL repeat"/>
    <property type="match status" value="1"/>
</dbReference>
<evidence type="ECO:0000256" key="1">
    <source>
        <dbReference type="ARBA" id="ARBA00022737"/>
    </source>
</evidence>